<dbReference type="EMBL" id="GBXM01065072">
    <property type="protein sequence ID" value="JAH43505.1"/>
    <property type="molecule type" value="Transcribed_RNA"/>
</dbReference>
<reference evidence="1" key="2">
    <citation type="journal article" date="2015" name="Fish Shellfish Immunol.">
        <title>Early steps in the European eel (Anguilla anguilla)-Vibrio vulnificus interaction in the gills: Role of the RtxA13 toxin.</title>
        <authorList>
            <person name="Callol A."/>
            <person name="Pajuelo D."/>
            <person name="Ebbesson L."/>
            <person name="Teles M."/>
            <person name="MacKenzie S."/>
            <person name="Amaro C."/>
        </authorList>
    </citation>
    <scope>NUCLEOTIDE SEQUENCE</scope>
</reference>
<sequence length="40" mass="4542">MRILFIYSRGYQVSGSATKQIKCILSVKLLLWAILLVTTI</sequence>
<protein>
    <submittedName>
        <fullName evidence="1">Uncharacterized protein</fullName>
    </submittedName>
</protein>
<accession>A0A0E9SS76</accession>
<dbReference type="AlphaFoldDB" id="A0A0E9SS76"/>
<evidence type="ECO:0000313" key="1">
    <source>
        <dbReference type="EMBL" id="JAH43505.1"/>
    </source>
</evidence>
<organism evidence="1">
    <name type="scientific">Anguilla anguilla</name>
    <name type="common">European freshwater eel</name>
    <name type="synonym">Muraena anguilla</name>
    <dbReference type="NCBI Taxonomy" id="7936"/>
    <lineage>
        <taxon>Eukaryota</taxon>
        <taxon>Metazoa</taxon>
        <taxon>Chordata</taxon>
        <taxon>Craniata</taxon>
        <taxon>Vertebrata</taxon>
        <taxon>Euteleostomi</taxon>
        <taxon>Actinopterygii</taxon>
        <taxon>Neopterygii</taxon>
        <taxon>Teleostei</taxon>
        <taxon>Anguilliformes</taxon>
        <taxon>Anguillidae</taxon>
        <taxon>Anguilla</taxon>
    </lineage>
</organism>
<proteinExistence type="predicted"/>
<name>A0A0E9SS76_ANGAN</name>
<reference evidence="1" key="1">
    <citation type="submission" date="2014-11" db="EMBL/GenBank/DDBJ databases">
        <authorList>
            <person name="Amaro Gonzalez C."/>
        </authorList>
    </citation>
    <scope>NUCLEOTIDE SEQUENCE</scope>
</reference>